<comment type="caution">
    <text evidence="4">The sequence shown here is derived from an EMBL/GenBank/DDBJ whole genome shotgun (WGS) entry which is preliminary data.</text>
</comment>
<dbReference type="PANTHER" id="PTHR30308">
    <property type="entry name" value="TMRNA-BINDING COMPONENT OF TRANS-TRANSLATION TAGGING COMPLEX"/>
    <property type="match status" value="1"/>
</dbReference>
<gene>
    <name evidence="3" type="primary">smpB</name>
    <name evidence="4" type="ORF">UY98_C0034G0003</name>
</gene>
<organism evidence="4 5">
    <name type="scientific">Candidatus Kaiserbacteria bacterium GW2011_GWA2_58_9</name>
    <dbReference type="NCBI Taxonomy" id="1618672"/>
    <lineage>
        <taxon>Bacteria</taxon>
        <taxon>Candidatus Kaiseribacteriota</taxon>
    </lineage>
</organism>
<dbReference type="PANTHER" id="PTHR30308:SF2">
    <property type="entry name" value="SSRA-BINDING PROTEIN"/>
    <property type="match status" value="1"/>
</dbReference>
<dbReference type="PROSITE" id="PS01317">
    <property type="entry name" value="SSRP"/>
    <property type="match status" value="1"/>
</dbReference>
<dbReference type="GO" id="GO:0070929">
    <property type="term" value="P:trans-translation"/>
    <property type="evidence" value="ECO:0007669"/>
    <property type="project" value="UniProtKB-UniRule"/>
</dbReference>
<dbReference type="EMBL" id="LCSD01000034">
    <property type="protein sequence ID" value="KKW45970.1"/>
    <property type="molecule type" value="Genomic_DNA"/>
</dbReference>
<keyword evidence="2 3" id="KW-0694">RNA-binding</keyword>
<dbReference type="Gene3D" id="2.40.280.10">
    <property type="match status" value="1"/>
</dbReference>
<dbReference type="Proteomes" id="UP000034789">
    <property type="component" value="Unassembled WGS sequence"/>
</dbReference>
<evidence type="ECO:0000313" key="4">
    <source>
        <dbReference type="EMBL" id="KKW45970.1"/>
    </source>
</evidence>
<dbReference type="HAMAP" id="MF_00023">
    <property type="entry name" value="SmpB"/>
    <property type="match status" value="1"/>
</dbReference>
<dbReference type="InterPro" id="IPR020081">
    <property type="entry name" value="SsrA-bd_prot_CS"/>
</dbReference>
<accession>A0A0G1YRY4</accession>
<dbReference type="NCBIfam" id="TIGR00086">
    <property type="entry name" value="smpB"/>
    <property type="match status" value="1"/>
</dbReference>
<dbReference type="GO" id="GO:0005829">
    <property type="term" value="C:cytosol"/>
    <property type="evidence" value="ECO:0007669"/>
    <property type="project" value="TreeGrafter"/>
</dbReference>
<dbReference type="Pfam" id="PF01668">
    <property type="entry name" value="SmpB"/>
    <property type="match status" value="1"/>
</dbReference>
<evidence type="ECO:0000313" key="5">
    <source>
        <dbReference type="Proteomes" id="UP000034789"/>
    </source>
</evidence>
<comment type="function">
    <text evidence="3">Required for rescue of stalled ribosomes mediated by trans-translation. Binds to transfer-messenger RNA (tmRNA), required for stable association of tmRNA with ribosomes. tmRNA and SmpB together mimic tRNA shape, replacing the anticodon stem-loop with SmpB. tmRNA is encoded by the ssrA gene; the 2 termini fold to resemble tRNA(Ala) and it encodes a 'tag peptide', a short internal open reading frame. During trans-translation Ala-aminoacylated tmRNA acts like a tRNA, entering the A-site of stalled ribosomes, displacing the stalled mRNA. The ribosome then switches to translate the ORF on the tmRNA; the nascent peptide is terminated with the 'tag peptide' encoded by the tmRNA and targeted for degradation. The ribosome is freed to recommence translation, which seems to be the essential function of trans-translation.</text>
</comment>
<dbReference type="AlphaFoldDB" id="A0A0G1YRY4"/>
<dbReference type="GO" id="GO:0070930">
    <property type="term" value="P:trans-translation-dependent protein tagging"/>
    <property type="evidence" value="ECO:0007669"/>
    <property type="project" value="TreeGrafter"/>
</dbReference>
<dbReference type="CDD" id="cd09294">
    <property type="entry name" value="SmpB"/>
    <property type="match status" value="1"/>
</dbReference>
<comment type="subcellular location">
    <subcellularLocation>
        <location evidence="3">Cytoplasm</location>
    </subcellularLocation>
    <text evidence="3">The tmRNA-SmpB complex associates with stalled 70S ribosomes.</text>
</comment>
<dbReference type="InterPro" id="IPR023620">
    <property type="entry name" value="SmpB"/>
</dbReference>
<dbReference type="GO" id="GO:0003723">
    <property type="term" value="F:RNA binding"/>
    <property type="evidence" value="ECO:0007669"/>
    <property type="project" value="UniProtKB-UniRule"/>
</dbReference>
<dbReference type="InterPro" id="IPR000037">
    <property type="entry name" value="SsrA-bd_prot"/>
</dbReference>
<sequence>MALIENKRARFDYSILEEVEAGLELFGFEVKSLRAGRGSLKGARVVARGGEAYLVGASIPAWQIANAPKSYDPERPRRLLLSRKEIARIASAEGEKGLTIVPICVYNKGRRLKLSIAIARGKKKEDKRHTIRAREEKRRIERTLKKEY</sequence>
<protein>
    <recommendedName>
        <fullName evidence="3">SsrA-binding protein</fullName>
    </recommendedName>
    <alternativeName>
        <fullName evidence="3">Small protein B</fullName>
    </alternativeName>
</protein>
<proteinExistence type="inferred from homology"/>
<comment type="similarity">
    <text evidence="3">Belongs to the SmpB family.</text>
</comment>
<dbReference type="SUPFAM" id="SSF74982">
    <property type="entry name" value="Small protein B (SmpB)"/>
    <property type="match status" value="1"/>
</dbReference>
<name>A0A0G1YRY4_9BACT</name>
<evidence type="ECO:0000256" key="1">
    <source>
        <dbReference type="ARBA" id="ARBA00022490"/>
    </source>
</evidence>
<dbReference type="NCBIfam" id="NF003843">
    <property type="entry name" value="PRK05422.1"/>
    <property type="match status" value="1"/>
</dbReference>
<evidence type="ECO:0000256" key="3">
    <source>
        <dbReference type="HAMAP-Rule" id="MF_00023"/>
    </source>
</evidence>
<keyword evidence="1 3" id="KW-0963">Cytoplasm</keyword>
<reference evidence="4 5" key="1">
    <citation type="journal article" date="2015" name="Nature">
        <title>rRNA introns, odd ribosomes, and small enigmatic genomes across a large radiation of phyla.</title>
        <authorList>
            <person name="Brown C.T."/>
            <person name="Hug L.A."/>
            <person name="Thomas B.C."/>
            <person name="Sharon I."/>
            <person name="Castelle C.J."/>
            <person name="Singh A."/>
            <person name="Wilkins M.J."/>
            <person name="Williams K.H."/>
            <person name="Banfield J.F."/>
        </authorList>
    </citation>
    <scope>NUCLEOTIDE SEQUENCE [LARGE SCALE GENOMIC DNA]</scope>
</reference>
<evidence type="ECO:0000256" key="2">
    <source>
        <dbReference type="ARBA" id="ARBA00022884"/>
    </source>
</evidence>